<keyword evidence="3" id="KW-1185">Reference proteome</keyword>
<organism evidence="2 3">
    <name type="scientific">Morus notabilis</name>
    <dbReference type="NCBI Taxonomy" id="981085"/>
    <lineage>
        <taxon>Eukaryota</taxon>
        <taxon>Viridiplantae</taxon>
        <taxon>Streptophyta</taxon>
        <taxon>Embryophyta</taxon>
        <taxon>Tracheophyta</taxon>
        <taxon>Spermatophyta</taxon>
        <taxon>Magnoliopsida</taxon>
        <taxon>eudicotyledons</taxon>
        <taxon>Gunneridae</taxon>
        <taxon>Pentapetalae</taxon>
        <taxon>rosids</taxon>
        <taxon>fabids</taxon>
        <taxon>Rosales</taxon>
        <taxon>Moraceae</taxon>
        <taxon>Moreae</taxon>
        <taxon>Morus</taxon>
    </lineage>
</organism>
<name>W9RJG2_9ROSA</name>
<evidence type="ECO:0000313" key="3">
    <source>
        <dbReference type="Proteomes" id="UP000030645"/>
    </source>
</evidence>
<proteinExistence type="predicted"/>
<feature type="region of interest" description="Disordered" evidence="1">
    <location>
        <begin position="1"/>
        <end position="46"/>
    </location>
</feature>
<accession>W9RJG2</accession>
<sequence>MTLAMEEDSAERPESRRRQREEERERRRMRDRLRRQSMTLEQRERHLARRRRNYQLRRLRAEPSRLNSSATISRESGGEIVISKHHDQAVNSAPEVITSRDDHGFQKLNSECLQSVGSETLAQKTVNVTRRLRLSQLRCFARSLHQCGGGNHEREAAVLVSKRDADMTLQYGDSYSSRLPSGLRLNRIKRLARGFSALNTEINGQSHQEKATLKIKRQRPKTNNEIKTTRKRNSDHVRTYDDISYQIPSFGTDTAFYALMLFCNSEAPSEQRGSGCELLISFVLRPWE</sequence>
<gene>
    <name evidence="2" type="ORF">L484_004261</name>
</gene>
<protein>
    <submittedName>
        <fullName evidence="2">Uncharacterized protein</fullName>
    </submittedName>
</protein>
<evidence type="ECO:0000313" key="2">
    <source>
        <dbReference type="EMBL" id="EXB56656.1"/>
    </source>
</evidence>
<feature type="compositionally biased region" description="Basic and acidic residues" evidence="1">
    <location>
        <begin position="10"/>
        <end position="28"/>
    </location>
</feature>
<evidence type="ECO:0000256" key="1">
    <source>
        <dbReference type="SAM" id="MobiDB-lite"/>
    </source>
</evidence>
<dbReference type="Proteomes" id="UP000030645">
    <property type="component" value="Unassembled WGS sequence"/>
</dbReference>
<reference evidence="3" key="1">
    <citation type="submission" date="2013-01" db="EMBL/GenBank/DDBJ databases">
        <title>Draft Genome Sequence of a Mulberry Tree, Morus notabilis C.K. Schneid.</title>
        <authorList>
            <person name="He N."/>
            <person name="Zhao S."/>
        </authorList>
    </citation>
    <scope>NUCLEOTIDE SEQUENCE</scope>
</reference>
<dbReference type="EMBL" id="KE344303">
    <property type="protein sequence ID" value="EXB56656.1"/>
    <property type="molecule type" value="Genomic_DNA"/>
</dbReference>
<dbReference type="AlphaFoldDB" id="W9RJG2"/>